<dbReference type="PANTHER" id="PTHR43143">
    <property type="entry name" value="METALLOPHOSPHOESTERASE, CALCINEURIN SUPERFAMILY"/>
    <property type="match status" value="1"/>
</dbReference>
<dbReference type="GO" id="GO:0016787">
    <property type="term" value="F:hydrolase activity"/>
    <property type="evidence" value="ECO:0007669"/>
    <property type="project" value="InterPro"/>
</dbReference>
<dbReference type="AlphaFoldDB" id="A0A229UHQ2"/>
<dbReference type="InterPro" id="IPR004843">
    <property type="entry name" value="Calcineurin-like_PHP"/>
</dbReference>
<dbReference type="OrthoDB" id="7051823at2"/>
<evidence type="ECO:0000259" key="2">
    <source>
        <dbReference type="Pfam" id="PF00149"/>
    </source>
</evidence>
<feature type="region of interest" description="Disordered" evidence="1">
    <location>
        <begin position="12"/>
        <end position="48"/>
    </location>
</feature>
<dbReference type="InterPro" id="IPR051918">
    <property type="entry name" value="STPP_CPPED1"/>
</dbReference>
<dbReference type="Pfam" id="PF00149">
    <property type="entry name" value="Metallophos"/>
    <property type="match status" value="1"/>
</dbReference>
<name>A0A229UHQ2_9BACL</name>
<organism evidence="3 4">
    <name type="scientific">Paenibacillus rigui</name>
    <dbReference type="NCBI Taxonomy" id="554312"/>
    <lineage>
        <taxon>Bacteria</taxon>
        <taxon>Bacillati</taxon>
        <taxon>Bacillota</taxon>
        <taxon>Bacilli</taxon>
        <taxon>Bacillales</taxon>
        <taxon>Paenibacillaceae</taxon>
        <taxon>Paenibacillus</taxon>
    </lineage>
</organism>
<protein>
    <submittedName>
        <fullName evidence="3">Metallophosphoesterase</fullName>
    </submittedName>
</protein>
<dbReference type="Gene3D" id="3.60.21.10">
    <property type="match status" value="1"/>
</dbReference>
<accession>A0A229UHQ2</accession>
<proteinExistence type="predicted"/>
<keyword evidence="4" id="KW-1185">Reference proteome</keyword>
<evidence type="ECO:0000256" key="1">
    <source>
        <dbReference type="SAM" id="MobiDB-lite"/>
    </source>
</evidence>
<dbReference type="EMBL" id="NMQW01000057">
    <property type="protein sequence ID" value="OXM82825.1"/>
    <property type="molecule type" value="Genomic_DNA"/>
</dbReference>
<evidence type="ECO:0000313" key="4">
    <source>
        <dbReference type="Proteomes" id="UP000215509"/>
    </source>
</evidence>
<sequence>MVLLLLGGCTSNGGGADGPAPNPSQSAEQGGSKAASEPPGRTAEGAAAGRDKPFRFVVMGDSRGSAKGANEAILRNLMEHAKGLNPVPSLLFFTGDQVTGGANVGAQLEAWKAVVDDYFPMTSVYPALGNHEHDEKVFSEVFSHLPKEQLPGYGKTVYSFDYGNARFITLNSDRQNKNNQYAMDQNQRNWLEQQLKSSGDKQVFVQFHMPAYPIGAHLGSSLDGDPVSRDALWSLLDRYRVTAVFVGHEHNYNRRKVDGSFDGNGHHFEHPIYQLTIGGAGAPLYSGSQESKQVVVGPKASYHYMVVDVEADRTVFKAYDLQQNEIDSFTVERGGL</sequence>
<dbReference type="SUPFAM" id="SSF56300">
    <property type="entry name" value="Metallo-dependent phosphatases"/>
    <property type="match status" value="1"/>
</dbReference>
<comment type="caution">
    <text evidence="3">The sequence shown here is derived from an EMBL/GenBank/DDBJ whole genome shotgun (WGS) entry which is preliminary data.</text>
</comment>
<dbReference type="InterPro" id="IPR029052">
    <property type="entry name" value="Metallo-depent_PP-like"/>
</dbReference>
<dbReference type="PANTHER" id="PTHR43143:SF1">
    <property type="entry name" value="SERINE_THREONINE-PROTEIN PHOSPHATASE CPPED1"/>
    <property type="match status" value="1"/>
</dbReference>
<dbReference type="Proteomes" id="UP000215509">
    <property type="component" value="Unassembled WGS sequence"/>
</dbReference>
<reference evidence="3 4" key="1">
    <citation type="submission" date="2017-07" db="EMBL/GenBank/DDBJ databases">
        <title>Genome sequencing and assembly of Paenibacillus rigui.</title>
        <authorList>
            <person name="Mayilraj S."/>
        </authorList>
    </citation>
    <scope>NUCLEOTIDE SEQUENCE [LARGE SCALE GENOMIC DNA]</scope>
    <source>
        <strain evidence="3 4">JCM 16352</strain>
    </source>
</reference>
<evidence type="ECO:0000313" key="3">
    <source>
        <dbReference type="EMBL" id="OXM82825.1"/>
    </source>
</evidence>
<gene>
    <name evidence="3" type="ORF">CF651_29535</name>
</gene>
<feature type="domain" description="Calcineurin-like phosphoesterase" evidence="2">
    <location>
        <begin position="54"/>
        <end position="252"/>
    </location>
</feature>